<dbReference type="EnsemblPlants" id="KQJ88890">
    <property type="protein sequence ID" value="KQJ88890"/>
    <property type="gene ID" value="BRADI_4g21950v3"/>
</dbReference>
<reference evidence="12" key="3">
    <citation type="submission" date="2018-08" db="UniProtKB">
        <authorList>
            <consortium name="EnsemblPlants"/>
        </authorList>
    </citation>
    <scope>IDENTIFICATION</scope>
    <source>
        <strain evidence="12">cv. Bd21</strain>
    </source>
</reference>
<dbReference type="InterPro" id="IPR058922">
    <property type="entry name" value="WHD_DRP"/>
</dbReference>
<dbReference type="PANTHER" id="PTHR23155">
    <property type="entry name" value="DISEASE RESISTANCE PROTEIN RP"/>
    <property type="match status" value="1"/>
</dbReference>
<sequence length="1215" mass="136324">MADLVVGLAKSVVEGALTKAQSAIEEEAKLRQSAQRDLVFITGEFQMMQSFLNVADAERLGNPVVRTWVRQIRELAYDVEDCVEFVVHLDKRSLWWRRLLPPSFLPRAAASQLDEAVGELEHLKARVEDVSARNARYSLISDSGSKPAKKPKASAAAAAGGGGAAAAFSLLIEARDASKRQQGIGDLTQFLTKKDDGLELQVISVWGTAGDLGAASLIRKAYNDPEIHPAFKRRAWVKIMHPFDPLQFIRSLMAQFHANSCKQPDAIIGVEVLRKMDSSQDQLLKEFEEQVKTMKYLVVLEDVCTIAEWDTIRSFLPDRNNGSWIIVSTQQFEIASLCIGHAYQVLELKQFSSKHSVCAFFKEGSQEDDDQVDETDMACTSNNEISVSHELSKAGGSCDLSKAGGSCDLSFYTKILSSKSKAAEGWMKSLPLVGRELQMNKLHACAAKARFEAWNVMSVWGIAGVGKSALVKNFYCQNMCQKDQLFNKYSWVEVTQPFNLRDFCRSLLWDFRSESLQAKDTAYHGAMSSKNPIHECCKLLKKYQCLVVIDDLRSTEDWDLIKSELVSRHSKSVIVVITSEAKIATHCADNEELVLNVKGLEADAAFDLFEMEVHRNNKTCPLNSKDKELKELILKCGGLPKVIVAIARLLAAKTVTLMETASSLNLRFMHELENNPEFDSLRGLLVWMQSYFRDCQDFLKPCIFYLSIFPLDHRIRRRRLVRRWIAEGYARDCDKKSAEDNGEDYFSSLLDLSIIQQPPQSVTTNLNDTRMALCQVNGFVREYIVSRRMEENLVFELGGSCCLTTQRTGRHLIILESWDRDMIVFNSIDFSRLRSMTVFGEWKSFFISDTMKILRVLDLENAKDVLDDDLHRIVKLLPRLKSLSIRGCHEISHLPSSVGDLRQLQSLDVRHTSIVSLPSNITNLEKLQYIRAGNTTTSEEPSTPCLPVSMLSKLCRPGHQVGVEVPGGIGKLTALHTLGVVNISASGGKAILKELKKLTQLRKLGVSGINRKNRDEFRSAISSHSHLESLSVWLDKDSENCLDGISLPLKNVQSLKLYGLVDKLPGGIKQDSQDALKEVKLTKLELEMDKLSKDDIAVLGALPKLCTLRVKQFKEGTLDFCVKQEGRELRTYQKVRILEIACSSSLKVNFGSETMQNLEQLKVDCCNGSSLKFSDLNKLAELKEVVLKGCSDNKLKEDLQTQLLQHTKKPLLKLE</sequence>
<reference evidence="11 12" key="1">
    <citation type="journal article" date="2010" name="Nature">
        <title>Genome sequencing and analysis of the model grass Brachypodium distachyon.</title>
        <authorList>
            <consortium name="International Brachypodium Initiative"/>
        </authorList>
    </citation>
    <scope>NUCLEOTIDE SEQUENCE [LARGE SCALE GENOMIC DNA]</scope>
    <source>
        <strain evidence="11 12">Bd21</strain>
    </source>
</reference>
<dbReference type="Gene3D" id="1.20.5.4130">
    <property type="match status" value="1"/>
</dbReference>
<dbReference type="EnsemblPlants" id="PNT63873">
    <property type="protein sequence ID" value="PNT63873"/>
    <property type="gene ID" value="BRADI_4g21950v3"/>
</dbReference>
<dbReference type="GO" id="GO:0043531">
    <property type="term" value="F:ADP binding"/>
    <property type="evidence" value="ECO:0007669"/>
    <property type="project" value="InterPro"/>
</dbReference>
<dbReference type="EMBL" id="CM000883">
    <property type="protein sequence ID" value="KQJ88891.1"/>
    <property type="molecule type" value="Genomic_DNA"/>
</dbReference>
<name>I1IMG2_BRADI</name>
<evidence type="ECO:0000256" key="3">
    <source>
        <dbReference type="ARBA" id="ARBA00022737"/>
    </source>
</evidence>
<evidence type="ECO:0000313" key="11">
    <source>
        <dbReference type="EMBL" id="KQJ88890.1"/>
    </source>
</evidence>
<evidence type="ECO:0000256" key="4">
    <source>
        <dbReference type="ARBA" id="ARBA00022741"/>
    </source>
</evidence>
<dbReference type="InterPro" id="IPR044974">
    <property type="entry name" value="Disease_R_plants"/>
</dbReference>
<dbReference type="OMA" id="KFMHELE"/>
<dbReference type="SUPFAM" id="SSF52058">
    <property type="entry name" value="L domain-like"/>
    <property type="match status" value="1"/>
</dbReference>
<dbReference type="GO" id="GO:0098542">
    <property type="term" value="P:defense response to other organism"/>
    <property type="evidence" value="ECO:0000318"/>
    <property type="project" value="GO_Central"/>
</dbReference>
<dbReference type="eggNOG" id="KOG4658">
    <property type="taxonomic scope" value="Eukaryota"/>
</dbReference>
<keyword evidence="6" id="KW-0175">Coiled coil</keyword>
<dbReference type="InterPro" id="IPR032675">
    <property type="entry name" value="LRR_dom_sf"/>
</dbReference>
<keyword evidence="4" id="KW-0547">Nucleotide-binding</keyword>
<feature type="domain" description="Disease resistance protein winged helix" evidence="9">
    <location>
        <begin position="708"/>
        <end position="759"/>
    </location>
</feature>
<accession>I1IMG2</accession>
<feature type="domain" description="NB-ARC" evidence="7">
    <location>
        <begin position="454"/>
        <end position="617"/>
    </location>
</feature>
<keyword evidence="2" id="KW-0433">Leucine-rich repeat</keyword>
<dbReference type="Pfam" id="PF18052">
    <property type="entry name" value="Rx_N"/>
    <property type="match status" value="1"/>
</dbReference>
<dbReference type="Gene3D" id="3.40.50.300">
    <property type="entry name" value="P-loop containing nucleotide triphosphate hydrolases"/>
    <property type="match status" value="2"/>
</dbReference>
<evidence type="ECO:0000313" key="12">
    <source>
        <dbReference type="EnsemblPlants" id="KQJ88888"/>
    </source>
</evidence>
<dbReference type="EnsemblPlants" id="KQJ88888">
    <property type="protein sequence ID" value="KQJ88888"/>
    <property type="gene ID" value="BRADI_4g21950v3"/>
</dbReference>
<evidence type="ECO:0000256" key="5">
    <source>
        <dbReference type="ARBA" id="ARBA00022821"/>
    </source>
</evidence>
<evidence type="ECO:0000256" key="6">
    <source>
        <dbReference type="ARBA" id="ARBA00023054"/>
    </source>
</evidence>
<dbReference type="InterPro" id="IPR038005">
    <property type="entry name" value="RX-like_CC"/>
</dbReference>
<organism evidence="11">
    <name type="scientific">Brachypodium distachyon</name>
    <name type="common">Purple false brome</name>
    <name type="synonym">Trachynia distachya</name>
    <dbReference type="NCBI Taxonomy" id="15368"/>
    <lineage>
        <taxon>Eukaryota</taxon>
        <taxon>Viridiplantae</taxon>
        <taxon>Streptophyta</taxon>
        <taxon>Embryophyta</taxon>
        <taxon>Tracheophyta</taxon>
        <taxon>Spermatophyta</taxon>
        <taxon>Magnoliopsida</taxon>
        <taxon>Liliopsida</taxon>
        <taxon>Poales</taxon>
        <taxon>Poaceae</taxon>
        <taxon>BOP clade</taxon>
        <taxon>Pooideae</taxon>
        <taxon>Stipodae</taxon>
        <taxon>Brachypodieae</taxon>
        <taxon>Brachypodium</taxon>
    </lineage>
</organism>
<feature type="domain" description="Disease resistance N-terminal" evidence="8">
    <location>
        <begin position="12"/>
        <end position="93"/>
    </location>
</feature>
<feature type="domain" description="NB-ARC" evidence="7">
    <location>
        <begin position="182"/>
        <end position="365"/>
    </location>
</feature>
<dbReference type="Gramene" id="KQJ88891">
    <property type="protein sequence ID" value="KQJ88891"/>
    <property type="gene ID" value="BRADI_4g21950v3"/>
</dbReference>
<dbReference type="Gramene" id="PNT63873">
    <property type="protein sequence ID" value="PNT63873"/>
    <property type="gene ID" value="BRADI_4g21950v3"/>
</dbReference>
<dbReference type="EMBL" id="CM000883">
    <property type="protein sequence ID" value="KQJ88890.1"/>
    <property type="molecule type" value="Genomic_DNA"/>
</dbReference>
<dbReference type="Pfam" id="PF23598">
    <property type="entry name" value="LRR_14"/>
    <property type="match status" value="1"/>
</dbReference>
<evidence type="ECO:0000259" key="7">
    <source>
        <dbReference type="Pfam" id="PF00931"/>
    </source>
</evidence>
<dbReference type="CDD" id="cd14798">
    <property type="entry name" value="RX-CC_like"/>
    <property type="match status" value="1"/>
</dbReference>
<evidence type="ECO:0008006" key="14">
    <source>
        <dbReference type="Google" id="ProtNLM"/>
    </source>
</evidence>
<dbReference type="InterPro" id="IPR055414">
    <property type="entry name" value="LRR_R13L4/SHOC2-like"/>
</dbReference>
<dbReference type="Pfam" id="PF00931">
    <property type="entry name" value="NB-ARC"/>
    <property type="match status" value="2"/>
</dbReference>
<dbReference type="AlphaFoldDB" id="I1IMG2"/>
<keyword evidence="3" id="KW-0677">Repeat</keyword>
<evidence type="ECO:0000256" key="1">
    <source>
        <dbReference type="ARBA" id="ARBA00008894"/>
    </source>
</evidence>
<dbReference type="HOGENOM" id="CLU_000837_14_1_1"/>
<dbReference type="EMBL" id="CM000883">
    <property type="protein sequence ID" value="PNT63873.1"/>
    <property type="molecule type" value="Genomic_DNA"/>
</dbReference>
<gene>
    <name evidence="12" type="primary">LOC100845220</name>
    <name evidence="11" type="ORF">BRADI_4g21950v3</name>
</gene>
<dbReference type="Gramene" id="KQJ88888">
    <property type="protein sequence ID" value="KQJ88888"/>
    <property type="gene ID" value="BRADI_4g21950v3"/>
</dbReference>
<feature type="domain" description="Disease resistance R13L4/SHOC-2-like LRR" evidence="10">
    <location>
        <begin position="833"/>
        <end position="1197"/>
    </location>
</feature>
<keyword evidence="13" id="KW-1185">Reference proteome</keyword>
<comment type="similarity">
    <text evidence="1">Belongs to the disease resistance NB-LRR family.</text>
</comment>
<dbReference type="KEGG" id="bdi:100845220"/>
<dbReference type="RefSeq" id="XP_003576148.1">
    <property type="nucleotide sequence ID" value="XM_003576100.4"/>
</dbReference>
<evidence type="ECO:0000259" key="10">
    <source>
        <dbReference type="Pfam" id="PF23598"/>
    </source>
</evidence>
<dbReference type="EnsemblPlants" id="KQJ88891">
    <property type="protein sequence ID" value="KQJ88891"/>
    <property type="gene ID" value="BRADI_4g21950v3"/>
</dbReference>
<dbReference type="GeneID" id="100845220"/>
<dbReference type="Pfam" id="PF23559">
    <property type="entry name" value="WHD_DRP"/>
    <property type="match status" value="1"/>
</dbReference>
<dbReference type="PRINTS" id="PR00364">
    <property type="entry name" value="DISEASERSIST"/>
</dbReference>
<dbReference type="InterPro" id="IPR027417">
    <property type="entry name" value="P-loop_NTPase"/>
</dbReference>
<keyword evidence="5" id="KW-0611">Plant defense</keyword>
<dbReference type="InterPro" id="IPR002182">
    <property type="entry name" value="NB-ARC"/>
</dbReference>
<dbReference type="Gramene" id="KQJ88889">
    <property type="protein sequence ID" value="KQJ88889"/>
    <property type="gene ID" value="BRADI_4g21950v3"/>
</dbReference>
<dbReference type="Gene3D" id="3.80.10.10">
    <property type="entry name" value="Ribonuclease Inhibitor"/>
    <property type="match status" value="1"/>
</dbReference>
<dbReference type="EMBL" id="CM000883">
    <property type="protein sequence ID" value="KQJ88888.1"/>
    <property type="molecule type" value="Genomic_DNA"/>
</dbReference>
<dbReference type="EnsemblPlants" id="KQJ88889">
    <property type="protein sequence ID" value="KQJ88889"/>
    <property type="gene ID" value="BRADI_4g21950v3"/>
</dbReference>
<dbReference type="SUPFAM" id="SSF52540">
    <property type="entry name" value="P-loop containing nucleoside triphosphate hydrolases"/>
    <property type="match status" value="2"/>
</dbReference>
<evidence type="ECO:0000256" key="2">
    <source>
        <dbReference type="ARBA" id="ARBA00022614"/>
    </source>
</evidence>
<dbReference type="Gramene" id="KQJ88890">
    <property type="protein sequence ID" value="KQJ88890"/>
    <property type="gene ID" value="BRADI_4g21950v3"/>
</dbReference>
<evidence type="ECO:0000313" key="13">
    <source>
        <dbReference type="Proteomes" id="UP000008810"/>
    </source>
</evidence>
<dbReference type="FunCoup" id="I1IMG2">
    <property type="interactions" value="339"/>
</dbReference>
<reference evidence="11" key="2">
    <citation type="submission" date="2017-06" db="EMBL/GenBank/DDBJ databases">
        <title>WGS assembly of Brachypodium distachyon.</title>
        <authorList>
            <consortium name="The International Brachypodium Initiative"/>
            <person name="Lucas S."/>
            <person name="Harmon-Smith M."/>
            <person name="Lail K."/>
            <person name="Tice H."/>
            <person name="Grimwood J."/>
            <person name="Bruce D."/>
            <person name="Barry K."/>
            <person name="Shu S."/>
            <person name="Lindquist E."/>
            <person name="Wang M."/>
            <person name="Pitluck S."/>
            <person name="Vogel J.P."/>
            <person name="Garvin D.F."/>
            <person name="Mockler T.C."/>
            <person name="Schmutz J."/>
            <person name="Rokhsar D."/>
            <person name="Bevan M.W."/>
        </authorList>
    </citation>
    <scope>NUCLEOTIDE SEQUENCE</scope>
    <source>
        <strain evidence="11">Bd21</strain>
    </source>
</reference>
<protein>
    <recommendedName>
        <fullName evidence="14">NB-ARC domain-containing protein</fullName>
    </recommendedName>
</protein>
<evidence type="ECO:0000259" key="8">
    <source>
        <dbReference type="Pfam" id="PF18052"/>
    </source>
</evidence>
<evidence type="ECO:0000259" key="9">
    <source>
        <dbReference type="Pfam" id="PF23559"/>
    </source>
</evidence>
<dbReference type="PANTHER" id="PTHR23155:SF1135">
    <property type="entry name" value="OS08G0246300 PROTEIN"/>
    <property type="match status" value="1"/>
</dbReference>
<proteinExistence type="inferred from homology"/>
<dbReference type="OrthoDB" id="693153at2759"/>
<dbReference type="Proteomes" id="UP000008810">
    <property type="component" value="Chromosome 4"/>
</dbReference>
<dbReference type="EMBL" id="CM000883">
    <property type="protein sequence ID" value="KQJ88889.1"/>
    <property type="molecule type" value="Genomic_DNA"/>
</dbReference>
<dbReference type="InterPro" id="IPR041118">
    <property type="entry name" value="Rx_N"/>
</dbReference>